<dbReference type="PANTHER" id="PTHR42755:SF1">
    <property type="entry name" value="3-DEOXY-D-MANNO-OCTULOSONIC ACID TRANSFERASE, MITOCHONDRIAL-RELATED"/>
    <property type="match status" value="1"/>
</dbReference>
<dbReference type="GO" id="GO:0009245">
    <property type="term" value="P:lipid A biosynthetic process"/>
    <property type="evidence" value="ECO:0007669"/>
    <property type="project" value="TreeGrafter"/>
</dbReference>
<evidence type="ECO:0000259" key="15">
    <source>
        <dbReference type="Pfam" id="PF04413"/>
    </source>
</evidence>
<comment type="pathway">
    <text evidence="2 13">Bacterial outer membrane biogenesis; LPS core biosynthesis.</text>
</comment>
<dbReference type="Gene3D" id="3.40.50.11720">
    <property type="entry name" value="3-Deoxy-D-manno-octulosonic-acid transferase, N-terminal domain"/>
    <property type="match status" value="1"/>
</dbReference>
<dbReference type="PANTHER" id="PTHR42755">
    <property type="entry name" value="3-DEOXY-MANNO-OCTULOSONATE CYTIDYLYLTRANSFERASE"/>
    <property type="match status" value="1"/>
</dbReference>
<keyword evidence="6" id="KW-0997">Cell inner membrane</keyword>
<evidence type="ECO:0000313" key="16">
    <source>
        <dbReference type="EMBL" id="SET37029.1"/>
    </source>
</evidence>
<evidence type="ECO:0000256" key="9">
    <source>
        <dbReference type="ARBA" id="ARBA00031445"/>
    </source>
</evidence>
<keyword evidence="7 13" id="KW-0808">Transferase</keyword>
<dbReference type="FunFam" id="3.40.50.2000:FF:000032">
    <property type="entry name" value="3-deoxy-D-manno-octulosonic acid transferase"/>
    <property type="match status" value="1"/>
</dbReference>
<feature type="domain" description="Glycosyl transferase family 1" evidence="14">
    <location>
        <begin position="245"/>
        <end position="396"/>
    </location>
</feature>
<evidence type="ECO:0000256" key="2">
    <source>
        <dbReference type="ARBA" id="ARBA00004713"/>
    </source>
</evidence>
<dbReference type="InterPro" id="IPR038107">
    <property type="entry name" value="Glycos_transf_N_sf"/>
</dbReference>
<name>A0A1I0DWG7_9GAMM</name>
<evidence type="ECO:0000256" key="3">
    <source>
        <dbReference type="ARBA" id="ARBA00006380"/>
    </source>
</evidence>
<feature type="domain" description="3-deoxy-D-manno-octulosonic-acid transferase N-terminal" evidence="15">
    <location>
        <begin position="34"/>
        <end position="210"/>
    </location>
</feature>
<dbReference type="InterPro" id="IPR001296">
    <property type="entry name" value="Glyco_trans_1"/>
</dbReference>
<dbReference type="UniPathway" id="UPA00958"/>
<gene>
    <name evidence="16" type="ORF">SAMN04487962_10878</name>
</gene>
<dbReference type="Pfam" id="PF00534">
    <property type="entry name" value="Glycos_transf_1"/>
    <property type="match status" value="1"/>
</dbReference>
<evidence type="ECO:0000256" key="8">
    <source>
        <dbReference type="ARBA" id="ARBA00022968"/>
    </source>
</evidence>
<evidence type="ECO:0000256" key="11">
    <source>
        <dbReference type="PIRSR" id="PIRSR639901-1"/>
    </source>
</evidence>
<feature type="active site" description="Proton acceptor" evidence="11">
    <location>
        <position position="59"/>
    </location>
</feature>
<dbReference type="InterPro" id="IPR039901">
    <property type="entry name" value="Kdotransferase"/>
</dbReference>
<keyword evidence="8" id="KW-0735">Signal-anchor</keyword>
<feature type="site" description="Transition state stabilizer" evidence="12">
    <location>
        <position position="129"/>
    </location>
</feature>
<dbReference type="SUPFAM" id="SSF53756">
    <property type="entry name" value="UDP-Glycosyltransferase/glycogen phosphorylase"/>
    <property type="match status" value="1"/>
</dbReference>
<evidence type="ECO:0000313" key="17">
    <source>
        <dbReference type="Proteomes" id="UP000198762"/>
    </source>
</evidence>
<keyword evidence="13" id="KW-1003">Cell membrane</keyword>
<evidence type="ECO:0000256" key="1">
    <source>
        <dbReference type="ARBA" id="ARBA00004388"/>
    </source>
</evidence>
<evidence type="ECO:0000256" key="12">
    <source>
        <dbReference type="PIRSR" id="PIRSR639901-2"/>
    </source>
</evidence>
<evidence type="ECO:0000256" key="6">
    <source>
        <dbReference type="ARBA" id="ARBA00022519"/>
    </source>
</evidence>
<sequence length="431" mass="47054">MLHTVYSLCYRLLLPFALAYLWWSTRRNGASSEGWQQRLGWVPALSEPVIWVHAVSVGETIAAAPLVKALLARRPDVPILVTAMTATGAAQARTLFGDQVHYAYAPFDTPGSVRRFLRRVRPRALVIMETEIWPNMITGVSGRQCPIFLINGRLSAKSARGYQRFGEWTRGLVRRIDWIAAQADEDAGRFREIGARGEVISVTGSVKFDVNITDAVREQSQELRKEFQDRPVWIAASTHEGEDEQLLEAHARVREAFADAVLIIVPRHPQRFDSVANMISQRGFSLARRSAGEPPAAGAQVYLGDTMGELMVMFGAADVAFVGGSLIERGGHNPLEPAAWGMPVITGPHVFNFETVYRQLEEHHGLVRVSDSAGLGEAVARLFSDPDEASRLGTAALETVEANRGALNQVVEGVLARLAPEGGNTAAGGQA</sequence>
<dbReference type="FunFam" id="3.40.50.11720:FF:000001">
    <property type="entry name" value="3-deoxy-D-manno-octulosonic acid transferase"/>
    <property type="match status" value="1"/>
</dbReference>
<keyword evidence="8" id="KW-0812">Transmembrane</keyword>
<comment type="catalytic activity">
    <reaction evidence="10 13">
        <text>lipid IVA (E. coli) + CMP-3-deoxy-beta-D-manno-octulosonate = alpha-Kdo-(2-&gt;6)-lipid IVA (E. coli) + CMP + H(+)</text>
        <dbReference type="Rhea" id="RHEA:28066"/>
        <dbReference type="ChEBI" id="CHEBI:15378"/>
        <dbReference type="ChEBI" id="CHEBI:58603"/>
        <dbReference type="ChEBI" id="CHEBI:60364"/>
        <dbReference type="ChEBI" id="CHEBI:60377"/>
        <dbReference type="ChEBI" id="CHEBI:85987"/>
        <dbReference type="EC" id="2.4.99.12"/>
    </reaction>
</comment>
<evidence type="ECO:0000256" key="4">
    <source>
        <dbReference type="ARBA" id="ARBA00012621"/>
    </source>
</evidence>
<dbReference type="STRING" id="430453.SAMN04487962_10878"/>
<evidence type="ECO:0000256" key="13">
    <source>
        <dbReference type="RuleBase" id="RU365103"/>
    </source>
</evidence>
<evidence type="ECO:0000259" key="14">
    <source>
        <dbReference type="Pfam" id="PF00534"/>
    </source>
</evidence>
<evidence type="ECO:0000256" key="7">
    <source>
        <dbReference type="ARBA" id="ARBA00022679"/>
    </source>
</evidence>
<proteinExistence type="inferred from homology"/>
<dbReference type="NCBIfam" id="NF004388">
    <property type="entry name" value="PRK05749.1-4"/>
    <property type="match status" value="1"/>
</dbReference>
<dbReference type="GO" id="GO:0009244">
    <property type="term" value="P:lipopolysaccharide core region biosynthetic process"/>
    <property type="evidence" value="ECO:0007669"/>
    <property type="project" value="UniProtKB-UniRule"/>
</dbReference>
<dbReference type="AlphaFoldDB" id="A0A1I0DWG7"/>
<dbReference type="EC" id="2.4.99.12" evidence="4 13"/>
<keyword evidence="17" id="KW-1185">Reference proteome</keyword>
<dbReference type="InterPro" id="IPR007507">
    <property type="entry name" value="Glycos_transf_N"/>
</dbReference>
<comment type="function">
    <text evidence="13">Involved in lipopolysaccharide (LPS) biosynthesis. Catalyzes the transfer of 3-deoxy-D-manno-octulosonate (Kdo) residue(s) from CMP-Kdo to lipid IV(A), the tetraacyldisaccharide-1,4'-bisphosphate precursor of lipid A.</text>
</comment>
<keyword evidence="6" id="KW-0472">Membrane</keyword>
<dbReference type="Proteomes" id="UP000198762">
    <property type="component" value="Unassembled WGS sequence"/>
</dbReference>
<evidence type="ECO:0000256" key="5">
    <source>
        <dbReference type="ARBA" id="ARBA00019077"/>
    </source>
</evidence>
<dbReference type="OrthoDB" id="9789797at2"/>
<dbReference type="RefSeq" id="WP_091851231.1">
    <property type="nucleotide sequence ID" value="NZ_FOHZ01000008.1"/>
</dbReference>
<reference evidence="17" key="1">
    <citation type="submission" date="2016-10" db="EMBL/GenBank/DDBJ databases">
        <authorList>
            <person name="Varghese N."/>
            <person name="Submissions S."/>
        </authorList>
    </citation>
    <scope>NUCLEOTIDE SEQUENCE [LARGE SCALE GENOMIC DNA]</scope>
    <source>
        <strain evidence="17">CGMCC 1.6489</strain>
    </source>
</reference>
<protein>
    <recommendedName>
        <fullName evidence="5 13">3-deoxy-D-manno-octulosonic acid transferase</fullName>
        <shortName evidence="13">Kdo transferase</shortName>
        <ecNumber evidence="4 13">2.4.99.12</ecNumber>
    </recommendedName>
    <alternativeName>
        <fullName evidence="9 13">Lipid IV(A) 3-deoxy-D-manno-octulosonic acid transferase</fullName>
    </alternativeName>
</protein>
<accession>A0A1I0DWG7</accession>
<dbReference type="Pfam" id="PF04413">
    <property type="entry name" value="Glycos_transf_N"/>
    <property type="match status" value="1"/>
</dbReference>
<organism evidence="16 17">
    <name type="scientific">Marinobacter segnicrescens</name>
    <dbReference type="NCBI Taxonomy" id="430453"/>
    <lineage>
        <taxon>Bacteria</taxon>
        <taxon>Pseudomonadati</taxon>
        <taxon>Pseudomonadota</taxon>
        <taxon>Gammaproteobacteria</taxon>
        <taxon>Pseudomonadales</taxon>
        <taxon>Marinobacteraceae</taxon>
        <taxon>Marinobacter</taxon>
    </lineage>
</organism>
<comment type="subcellular location">
    <subcellularLocation>
        <location evidence="1">Cell inner membrane</location>
        <topology evidence="1">Single-pass membrane protein</topology>
        <orientation evidence="1">Cytoplasmic side</orientation>
    </subcellularLocation>
    <subcellularLocation>
        <location evidence="13">Cell membrane</location>
    </subcellularLocation>
</comment>
<dbReference type="GO" id="GO:0043842">
    <property type="term" value="F:Kdo transferase activity"/>
    <property type="evidence" value="ECO:0007669"/>
    <property type="project" value="UniProtKB-EC"/>
</dbReference>
<keyword evidence="13" id="KW-0448">Lipopolysaccharide biosynthesis</keyword>
<dbReference type="Gene3D" id="3.40.50.2000">
    <property type="entry name" value="Glycogen Phosphorylase B"/>
    <property type="match status" value="1"/>
</dbReference>
<dbReference type="GO" id="GO:0005886">
    <property type="term" value="C:plasma membrane"/>
    <property type="evidence" value="ECO:0007669"/>
    <property type="project" value="UniProtKB-SubCell"/>
</dbReference>
<dbReference type="EMBL" id="FOHZ01000008">
    <property type="protein sequence ID" value="SET37029.1"/>
    <property type="molecule type" value="Genomic_DNA"/>
</dbReference>
<comment type="similarity">
    <text evidence="3">Belongs to the glycosyltransferase group 1 family. Glycosyltransferase 30 subfamily.</text>
</comment>
<feature type="site" description="Transition state stabilizer" evidence="12">
    <location>
        <position position="207"/>
    </location>
</feature>
<evidence type="ECO:0000256" key="10">
    <source>
        <dbReference type="ARBA" id="ARBA00049183"/>
    </source>
</evidence>